<gene>
    <name evidence="8" type="ORF">Bca52824_003527</name>
</gene>
<keyword evidence="2" id="KW-0805">Transcription regulation</keyword>
<dbReference type="OrthoDB" id="1435597at2759"/>
<evidence type="ECO:0000256" key="3">
    <source>
        <dbReference type="ARBA" id="ARBA00023125"/>
    </source>
</evidence>
<comment type="caution">
    <text evidence="8">The sequence shown here is derived from an EMBL/GenBank/DDBJ whole genome shotgun (WGS) entry which is preliminary data.</text>
</comment>
<keyword evidence="4" id="KW-0804">Transcription</keyword>
<feature type="region of interest" description="Disordered" evidence="6">
    <location>
        <begin position="150"/>
        <end position="170"/>
    </location>
</feature>
<sequence length="206" mass="23689">MKYGLIKGKISSYMEFTGGNHPMIIANRESAARTKERKARYIMALERRIRTLKTEATARSAGLSLLQRDTTALSSENTELQLRLQFMEQQVKLRDERLKVAAGEVSHADAYNLGMQHSMQYSQQQMTCQFHLYQQQQQMTPQFHLFQPNNNNNQNPRLMHHSTLNASGQPRSYSEAMHEDHLGRSQGLDICSCGRCSNFGRYDKSQ</sequence>
<evidence type="ECO:0000256" key="6">
    <source>
        <dbReference type="SAM" id="MobiDB-lite"/>
    </source>
</evidence>
<protein>
    <recommendedName>
        <fullName evidence="7">BZIP domain-containing protein</fullName>
    </recommendedName>
</protein>
<dbReference type="InterPro" id="IPR046347">
    <property type="entry name" value="bZIP_sf"/>
</dbReference>
<keyword evidence="3" id="KW-0238">DNA-binding</keyword>
<evidence type="ECO:0000256" key="4">
    <source>
        <dbReference type="ARBA" id="ARBA00023163"/>
    </source>
</evidence>
<evidence type="ECO:0000313" key="9">
    <source>
        <dbReference type="Proteomes" id="UP000886595"/>
    </source>
</evidence>
<keyword evidence="5" id="KW-0539">Nucleus</keyword>
<dbReference type="GO" id="GO:0003700">
    <property type="term" value="F:DNA-binding transcription factor activity"/>
    <property type="evidence" value="ECO:0007669"/>
    <property type="project" value="InterPro"/>
</dbReference>
<dbReference type="GO" id="GO:0003677">
    <property type="term" value="F:DNA binding"/>
    <property type="evidence" value="ECO:0007669"/>
    <property type="project" value="UniProtKB-KW"/>
</dbReference>
<evidence type="ECO:0000256" key="5">
    <source>
        <dbReference type="ARBA" id="ARBA00023242"/>
    </source>
</evidence>
<dbReference type="EMBL" id="JAAMPC010000001">
    <property type="protein sequence ID" value="KAG2332347.1"/>
    <property type="molecule type" value="Genomic_DNA"/>
</dbReference>
<reference evidence="8 9" key="1">
    <citation type="submission" date="2020-02" db="EMBL/GenBank/DDBJ databases">
        <authorList>
            <person name="Ma Q."/>
            <person name="Huang Y."/>
            <person name="Song X."/>
            <person name="Pei D."/>
        </authorList>
    </citation>
    <scope>NUCLEOTIDE SEQUENCE [LARGE SCALE GENOMIC DNA]</scope>
    <source>
        <strain evidence="8">Sxm20200214</strain>
        <tissue evidence="8">Leaf</tissue>
    </source>
</reference>
<dbReference type="SMART" id="SM00338">
    <property type="entry name" value="BRLZ"/>
    <property type="match status" value="1"/>
</dbReference>
<dbReference type="AlphaFoldDB" id="A0A8X8BES5"/>
<feature type="domain" description="BZIP" evidence="7">
    <location>
        <begin position="18"/>
        <end position="79"/>
    </location>
</feature>
<dbReference type="InterPro" id="IPR004827">
    <property type="entry name" value="bZIP"/>
</dbReference>
<organism evidence="8 9">
    <name type="scientific">Brassica carinata</name>
    <name type="common">Ethiopian mustard</name>
    <name type="synonym">Abyssinian cabbage</name>
    <dbReference type="NCBI Taxonomy" id="52824"/>
    <lineage>
        <taxon>Eukaryota</taxon>
        <taxon>Viridiplantae</taxon>
        <taxon>Streptophyta</taxon>
        <taxon>Embryophyta</taxon>
        <taxon>Tracheophyta</taxon>
        <taxon>Spermatophyta</taxon>
        <taxon>Magnoliopsida</taxon>
        <taxon>eudicotyledons</taxon>
        <taxon>Gunneridae</taxon>
        <taxon>Pentapetalae</taxon>
        <taxon>rosids</taxon>
        <taxon>malvids</taxon>
        <taxon>Brassicales</taxon>
        <taxon>Brassicaceae</taxon>
        <taxon>Brassiceae</taxon>
        <taxon>Brassica</taxon>
    </lineage>
</organism>
<name>A0A8X8BES5_BRACI</name>
<proteinExistence type="predicted"/>
<dbReference type="Proteomes" id="UP000886595">
    <property type="component" value="Unassembled WGS sequence"/>
</dbReference>
<evidence type="ECO:0000256" key="1">
    <source>
        <dbReference type="ARBA" id="ARBA00004123"/>
    </source>
</evidence>
<dbReference type="GO" id="GO:0005634">
    <property type="term" value="C:nucleus"/>
    <property type="evidence" value="ECO:0007669"/>
    <property type="project" value="UniProtKB-SubCell"/>
</dbReference>
<comment type="subcellular location">
    <subcellularLocation>
        <location evidence="1">Nucleus</location>
    </subcellularLocation>
</comment>
<dbReference type="SUPFAM" id="SSF57959">
    <property type="entry name" value="Leucine zipper domain"/>
    <property type="match status" value="1"/>
</dbReference>
<evidence type="ECO:0000259" key="7">
    <source>
        <dbReference type="SMART" id="SM00338"/>
    </source>
</evidence>
<dbReference type="InterPro" id="IPR044759">
    <property type="entry name" value="bZIP_RF2"/>
</dbReference>
<dbReference type="CDD" id="cd14703">
    <property type="entry name" value="bZIP_plant_RF2"/>
    <property type="match status" value="1"/>
</dbReference>
<evidence type="ECO:0000313" key="8">
    <source>
        <dbReference type="EMBL" id="KAG2332347.1"/>
    </source>
</evidence>
<dbReference type="PANTHER" id="PTHR13690">
    <property type="entry name" value="TRANSCRIPTION FACTOR POSF21-RELATED"/>
    <property type="match status" value="1"/>
</dbReference>
<keyword evidence="9" id="KW-1185">Reference proteome</keyword>
<evidence type="ECO:0000256" key="2">
    <source>
        <dbReference type="ARBA" id="ARBA00023015"/>
    </source>
</evidence>
<dbReference type="PANTHER" id="PTHR13690:SF103">
    <property type="entry name" value="BZIP TRANSCRIPTION FACTOR 18"/>
    <property type="match status" value="1"/>
</dbReference>
<accession>A0A8X8BES5</accession>